<dbReference type="OrthoDB" id="4179617at2759"/>
<sequence length="233" mass="26934">MAKIAPADWPDRLQKKIDAIVQDFREKREIRQAFREARQERRREEELPKFLSSTSLSPQETLDSVSIRPVWREGLRFWDFTSQDLPAVPLSLVESLEELGEMVQNSPVNEAIIRMKVNIFIRSALRQAGYKRAHLQTERRLQINRYINTKMHTITGFADYAVWYGDDPADESTSIMIIETKQSKENGLYQGLSNVAMVHYLRIKAGRSNRTVYGVSADAIEWQFVSLAADRTV</sequence>
<dbReference type="VEuPathDB" id="FungiDB:P170DRAFT_421507"/>
<evidence type="ECO:0000313" key="2">
    <source>
        <dbReference type="Proteomes" id="UP000234275"/>
    </source>
</evidence>
<accession>A0A2I2GPS2</accession>
<dbReference type="STRING" id="1392250.A0A2I2GPS2"/>
<name>A0A2I2GPS2_9EURO</name>
<organism evidence="1 2">
    <name type="scientific">Aspergillus steynii IBT 23096</name>
    <dbReference type="NCBI Taxonomy" id="1392250"/>
    <lineage>
        <taxon>Eukaryota</taxon>
        <taxon>Fungi</taxon>
        <taxon>Dikarya</taxon>
        <taxon>Ascomycota</taxon>
        <taxon>Pezizomycotina</taxon>
        <taxon>Eurotiomycetes</taxon>
        <taxon>Eurotiomycetidae</taxon>
        <taxon>Eurotiales</taxon>
        <taxon>Aspergillaceae</taxon>
        <taxon>Aspergillus</taxon>
        <taxon>Aspergillus subgen. Circumdati</taxon>
    </lineage>
</organism>
<proteinExistence type="predicted"/>
<reference evidence="1 2" key="1">
    <citation type="submission" date="2016-12" db="EMBL/GenBank/DDBJ databases">
        <title>The genomes of Aspergillus section Nigri reveals drivers in fungal speciation.</title>
        <authorList>
            <consortium name="DOE Joint Genome Institute"/>
            <person name="Vesth T.C."/>
            <person name="Nybo J."/>
            <person name="Theobald S."/>
            <person name="Brandl J."/>
            <person name="Frisvad J.C."/>
            <person name="Nielsen K.F."/>
            <person name="Lyhne E.K."/>
            <person name="Kogle M.E."/>
            <person name="Kuo A."/>
            <person name="Riley R."/>
            <person name="Clum A."/>
            <person name="Nolan M."/>
            <person name="Lipzen A."/>
            <person name="Salamov A."/>
            <person name="Henrissat B."/>
            <person name="Wiebenga A."/>
            <person name="De Vries R.P."/>
            <person name="Grigoriev I.V."/>
            <person name="Mortensen U.H."/>
            <person name="Andersen M.R."/>
            <person name="Baker S.E."/>
        </authorList>
    </citation>
    <scope>NUCLEOTIDE SEQUENCE [LARGE SCALE GENOMIC DNA]</scope>
    <source>
        <strain evidence="1 2">IBT 23096</strain>
    </source>
</reference>
<evidence type="ECO:0000313" key="1">
    <source>
        <dbReference type="EMBL" id="PLB54869.1"/>
    </source>
</evidence>
<protein>
    <submittedName>
        <fullName evidence="1">Uncharacterized protein</fullName>
    </submittedName>
</protein>
<keyword evidence="2" id="KW-1185">Reference proteome</keyword>
<dbReference type="RefSeq" id="XP_024710171.1">
    <property type="nucleotide sequence ID" value="XM_024847366.1"/>
</dbReference>
<dbReference type="Proteomes" id="UP000234275">
    <property type="component" value="Unassembled WGS sequence"/>
</dbReference>
<dbReference type="EMBL" id="MSFO01000001">
    <property type="protein sequence ID" value="PLB54869.1"/>
    <property type="molecule type" value="Genomic_DNA"/>
</dbReference>
<dbReference type="AlphaFoldDB" id="A0A2I2GPS2"/>
<gene>
    <name evidence="1" type="ORF">P170DRAFT_421507</name>
</gene>
<dbReference type="GeneID" id="36555065"/>
<comment type="caution">
    <text evidence="1">The sequence shown here is derived from an EMBL/GenBank/DDBJ whole genome shotgun (WGS) entry which is preliminary data.</text>
</comment>